<organism evidence="1">
    <name type="scientific">marine sediment metagenome</name>
    <dbReference type="NCBI Taxonomy" id="412755"/>
    <lineage>
        <taxon>unclassified sequences</taxon>
        <taxon>metagenomes</taxon>
        <taxon>ecological metagenomes</taxon>
    </lineage>
</organism>
<gene>
    <name evidence="1" type="ORF">S06H3_65994</name>
</gene>
<comment type="caution">
    <text evidence="1">The sequence shown here is derived from an EMBL/GenBank/DDBJ whole genome shotgun (WGS) entry which is preliminary data.</text>
</comment>
<proteinExistence type="predicted"/>
<evidence type="ECO:0000313" key="1">
    <source>
        <dbReference type="EMBL" id="GAI62682.1"/>
    </source>
</evidence>
<dbReference type="AlphaFoldDB" id="X1Q2C3"/>
<sequence length="45" mass="5195">PEEKDLLDNGGNELLLGEEARRESQQIPFISIPSLRRIWVRNFAS</sequence>
<protein>
    <submittedName>
        <fullName evidence="1">Uncharacterized protein</fullName>
    </submittedName>
</protein>
<name>X1Q2C3_9ZZZZ</name>
<feature type="non-terminal residue" evidence="1">
    <location>
        <position position="1"/>
    </location>
</feature>
<reference evidence="1" key="1">
    <citation type="journal article" date="2014" name="Front. Microbiol.">
        <title>High frequency of phylogenetically diverse reductive dehalogenase-homologous genes in deep subseafloor sedimentary metagenomes.</title>
        <authorList>
            <person name="Kawai M."/>
            <person name="Futagami T."/>
            <person name="Toyoda A."/>
            <person name="Takaki Y."/>
            <person name="Nishi S."/>
            <person name="Hori S."/>
            <person name="Arai W."/>
            <person name="Tsubouchi T."/>
            <person name="Morono Y."/>
            <person name="Uchiyama I."/>
            <person name="Ito T."/>
            <person name="Fujiyama A."/>
            <person name="Inagaki F."/>
            <person name="Takami H."/>
        </authorList>
    </citation>
    <scope>NUCLEOTIDE SEQUENCE</scope>
    <source>
        <strain evidence="1">Expedition CK06-06</strain>
    </source>
</reference>
<dbReference type="EMBL" id="BARV01044715">
    <property type="protein sequence ID" value="GAI62682.1"/>
    <property type="molecule type" value="Genomic_DNA"/>
</dbReference>
<accession>X1Q2C3</accession>